<accession>A0A6A6AF77</accession>
<gene>
    <name evidence="2" type="ORF">P153DRAFT_431514</name>
</gene>
<feature type="compositionally biased region" description="Low complexity" evidence="1">
    <location>
        <begin position="1"/>
        <end position="21"/>
    </location>
</feature>
<dbReference type="GeneID" id="54413344"/>
<sequence length="209" mass="23452">MSCYSPTPSSTLPIIPSFPSTGSPSKLPPKMSALDYLVDFAALMGTTTTTTTEPPQNTSSNLDPLPTNESTSESTAAPPAPDIQPHRNNLPPQPQTPYTTQQPTMHQSPEYQNTQIYNTSALNHYPDNWPIMPSQENFHPQSQSHPYSQPSDPYQFQYQYDYDYQTYPQDLHTTYFPLPDPVVKQGWTDEMGVFYDVRGFGEVVPVGVR</sequence>
<feature type="region of interest" description="Disordered" evidence="1">
    <location>
        <begin position="1"/>
        <end position="30"/>
    </location>
</feature>
<protein>
    <submittedName>
        <fullName evidence="2">Uncharacterized protein</fullName>
    </submittedName>
</protein>
<dbReference type="RefSeq" id="XP_033523976.1">
    <property type="nucleotide sequence ID" value="XM_033672912.1"/>
</dbReference>
<proteinExistence type="predicted"/>
<feature type="compositionally biased region" description="Polar residues" evidence="1">
    <location>
        <begin position="53"/>
        <end position="75"/>
    </location>
</feature>
<evidence type="ECO:0000313" key="3">
    <source>
        <dbReference type="Proteomes" id="UP000799771"/>
    </source>
</evidence>
<keyword evidence="3" id="KW-1185">Reference proteome</keyword>
<dbReference type="Proteomes" id="UP000799771">
    <property type="component" value="Unassembled WGS sequence"/>
</dbReference>
<feature type="region of interest" description="Disordered" evidence="1">
    <location>
        <begin position="127"/>
        <end position="153"/>
    </location>
</feature>
<dbReference type="AlphaFoldDB" id="A0A6A6AF77"/>
<evidence type="ECO:0000313" key="2">
    <source>
        <dbReference type="EMBL" id="KAF2129587.1"/>
    </source>
</evidence>
<dbReference type="EMBL" id="ML977506">
    <property type="protein sequence ID" value="KAF2129587.1"/>
    <property type="molecule type" value="Genomic_DNA"/>
</dbReference>
<feature type="compositionally biased region" description="Low complexity" evidence="1">
    <location>
        <begin position="139"/>
        <end position="153"/>
    </location>
</feature>
<reference evidence="2" key="1">
    <citation type="journal article" date="2020" name="Stud. Mycol.">
        <title>101 Dothideomycetes genomes: a test case for predicting lifestyles and emergence of pathogens.</title>
        <authorList>
            <person name="Haridas S."/>
            <person name="Albert R."/>
            <person name="Binder M."/>
            <person name="Bloem J."/>
            <person name="Labutti K."/>
            <person name="Salamov A."/>
            <person name="Andreopoulos B."/>
            <person name="Baker S."/>
            <person name="Barry K."/>
            <person name="Bills G."/>
            <person name="Bluhm B."/>
            <person name="Cannon C."/>
            <person name="Castanera R."/>
            <person name="Culley D."/>
            <person name="Daum C."/>
            <person name="Ezra D."/>
            <person name="Gonzalez J."/>
            <person name="Henrissat B."/>
            <person name="Kuo A."/>
            <person name="Liang C."/>
            <person name="Lipzen A."/>
            <person name="Lutzoni F."/>
            <person name="Magnuson J."/>
            <person name="Mondo S."/>
            <person name="Nolan M."/>
            <person name="Ohm R."/>
            <person name="Pangilinan J."/>
            <person name="Park H.-J."/>
            <person name="Ramirez L."/>
            <person name="Alfaro M."/>
            <person name="Sun H."/>
            <person name="Tritt A."/>
            <person name="Yoshinaga Y."/>
            <person name="Zwiers L.-H."/>
            <person name="Turgeon B."/>
            <person name="Goodwin S."/>
            <person name="Spatafora J."/>
            <person name="Crous P."/>
            <person name="Grigoriev I."/>
        </authorList>
    </citation>
    <scope>NUCLEOTIDE SEQUENCE</scope>
    <source>
        <strain evidence="2">CBS 119687</strain>
    </source>
</reference>
<feature type="region of interest" description="Disordered" evidence="1">
    <location>
        <begin position="47"/>
        <end position="108"/>
    </location>
</feature>
<organism evidence="2 3">
    <name type="scientific">Dothidotthia symphoricarpi CBS 119687</name>
    <dbReference type="NCBI Taxonomy" id="1392245"/>
    <lineage>
        <taxon>Eukaryota</taxon>
        <taxon>Fungi</taxon>
        <taxon>Dikarya</taxon>
        <taxon>Ascomycota</taxon>
        <taxon>Pezizomycotina</taxon>
        <taxon>Dothideomycetes</taxon>
        <taxon>Pleosporomycetidae</taxon>
        <taxon>Pleosporales</taxon>
        <taxon>Dothidotthiaceae</taxon>
        <taxon>Dothidotthia</taxon>
    </lineage>
</organism>
<name>A0A6A6AF77_9PLEO</name>
<evidence type="ECO:0000256" key="1">
    <source>
        <dbReference type="SAM" id="MobiDB-lite"/>
    </source>
</evidence>